<accession>I7GMD3</accession>
<sequence length="54" mass="6448">MAPISELAKVRRRRLRALPLRQGHSRRYSRLRGPRTLGRPWRLRLPVSSLCRPF</sequence>
<dbReference type="AlphaFoldDB" id="I7GMD3"/>
<evidence type="ECO:0000313" key="1">
    <source>
        <dbReference type="EMBL" id="BAE90292.1"/>
    </source>
</evidence>
<name>I7GMD3_MACFA</name>
<dbReference type="EMBL" id="AB173230">
    <property type="protein sequence ID" value="BAE90292.1"/>
    <property type="molecule type" value="mRNA"/>
</dbReference>
<reference evidence="1" key="1">
    <citation type="journal article" date="2007" name="PLoS Biol.">
        <title>Rate of evolution in brain-expressed genes in humans and other primates.</title>
        <authorList>
            <person name="Wang H.-Y."/>
            <person name="Chien H.-C."/>
            <person name="Osada N."/>
            <person name="Hashimoto K."/>
            <person name="Sugano S."/>
            <person name="Gojobori T."/>
            <person name="Chou C.-K."/>
            <person name="Tsai S.-F."/>
            <person name="Wu C.-I."/>
            <person name="Shen C.-K.J."/>
        </authorList>
    </citation>
    <scope>NUCLEOTIDE SEQUENCE</scope>
</reference>
<organism evidence="1">
    <name type="scientific">Macaca fascicularis</name>
    <name type="common">Crab-eating macaque</name>
    <name type="synonym">Cynomolgus monkey</name>
    <dbReference type="NCBI Taxonomy" id="9541"/>
    <lineage>
        <taxon>Eukaryota</taxon>
        <taxon>Metazoa</taxon>
        <taxon>Chordata</taxon>
        <taxon>Craniata</taxon>
        <taxon>Vertebrata</taxon>
        <taxon>Euteleostomi</taxon>
        <taxon>Mammalia</taxon>
        <taxon>Eutheria</taxon>
        <taxon>Euarchontoglires</taxon>
        <taxon>Primates</taxon>
        <taxon>Haplorrhini</taxon>
        <taxon>Catarrhini</taxon>
        <taxon>Cercopithecidae</taxon>
        <taxon>Cercopithecinae</taxon>
        <taxon>Macaca</taxon>
    </lineage>
</organism>
<proteinExistence type="evidence at transcript level"/>
<protein>
    <submittedName>
        <fullName evidence="1">Macaca fascicularis brain cDNA clone: QflA-21607, similar to human hypothetical protein BC008207 (LOC92345), mRNA, RefSeq: NM_138386.1</fullName>
    </submittedName>
</protein>